<accession>A0A6P6MHY1</accession>
<dbReference type="PANTHER" id="PTHR22796:SF6">
    <property type="entry name" value="INTERFERON-INDUCED VERY LARGE GTPASE 1-RELATED"/>
    <property type="match status" value="1"/>
</dbReference>
<dbReference type="GeneID" id="113067426"/>
<evidence type="ECO:0000313" key="1">
    <source>
        <dbReference type="Proteomes" id="UP000515129"/>
    </source>
</evidence>
<dbReference type="OrthoDB" id="1597724at2759"/>
<reference evidence="2" key="1">
    <citation type="submission" date="2025-08" db="UniProtKB">
        <authorList>
            <consortium name="RefSeq"/>
        </authorList>
    </citation>
    <scope>IDENTIFICATION</scope>
    <source>
        <strain evidence="2">Wakin</strain>
        <tissue evidence="2">Muscle</tissue>
    </source>
</reference>
<gene>
    <name evidence="2" type="primary">LOC113067426</name>
</gene>
<dbReference type="AlphaFoldDB" id="A0A6P6MHY1"/>
<dbReference type="PANTHER" id="PTHR22796">
    <property type="entry name" value="URG4-RELATED"/>
    <property type="match status" value="1"/>
</dbReference>
<dbReference type="RefSeq" id="XP_026095621.1">
    <property type="nucleotide sequence ID" value="XM_026239836.1"/>
</dbReference>
<keyword evidence="1" id="KW-1185">Reference proteome</keyword>
<dbReference type="KEGG" id="caua:113067426"/>
<evidence type="ECO:0000313" key="2">
    <source>
        <dbReference type="RefSeq" id="XP_026095621.1"/>
    </source>
</evidence>
<organism evidence="1 2">
    <name type="scientific">Carassius auratus</name>
    <name type="common">Goldfish</name>
    <dbReference type="NCBI Taxonomy" id="7957"/>
    <lineage>
        <taxon>Eukaryota</taxon>
        <taxon>Metazoa</taxon>
        <taxon>Chordata</taxon>
        <taxon>Craniata</taxon>
        <taxon>Vertebrata</taxon>
        <taxon>Euteleostomi</taxon>
        <taxon>Actinopterygii</taxon>
        <taxon>Neopterygii</taxon>
        <taxon>Teleostei</taxon>
        <taxon>Ostariophysi</taxon>
        <taxon>Cypriniformes</taxon>
        <taxon>Cyprinidae</taxon>
        <taxon>Cyprininae</taxon>
        <taxon>Carassius</taxon>
    </lineage>
</organism>
<name>A0A6P6MHY1_CARAU</name>
<dbReference type="Proteomes" id="UP000515129">
    <property type="component" value="Linkage group LG28B"/>
</dbReference>
<proteinExistence type="predicted"/>
<sequence>MCSRMSSSWIWFCPSVREQTRRSLSNTHCSEKTMILFSIWRRREKSTLVFFQKNCHGSASAAMFGEILCQKLKEPIEQSVYKRTARDLADEMRSNCEPLNGDRSHLEKHILKTLAEEEDFNKYMNYIHHPRDHFKSFIRDEVSRYITDQFSLSVLPKMKENIKLLEQKIMRAAHQSTERVQENRGDVGLWLKSFTRQISDDLIFSEKHLSGVKHDDVDDINLLEDVIKRELPAIISEISRRLNTESFPLKLDYKFRPDGVQIDLFCQCCWVQCPFCGATCTNTTEDHPGDHSVPLHRVTGVNGHFYRGTTNLCINICTSDVASDQCFYLDGSDDRVLYREYRRAGGDYEKWSITPDLSELIYWKWFVCRFNRDLEKYYRKTFEWSGEIPEEWRTYTKHEALESLEKYF</sequence>
<protein>
    <submittedName>
        <fullName evidence="2">Interferon-induced very large GTPase 1-like</fullName>
    </submittedName>
</protein>